<comment type="caution">
    <text evidence="1">The sequence shown here is derived from an EMBL/GenBank/DDBJ whole genome shotgun (WGS) entry which is preliminary data.</text>
</comment>
<dbReference type="RefSeq" id="WP_380188518.1">
    <property type="nucleotide sequence ID" value="NZ_JBHTBQ010000028.1"/>
</dbReference>
<proteinExistence type="predicted"/>
<name>A0ABW2QZ14_9NEIS</name>
<organism evidence="1 2">
    <name type="scientific">Iodobacter arcticus</name>
    <dbReference type="NCBI Taxonomy" id="590593"/>
    <lineage>
        <taxon>Bacteria</taxon>
        <taxon>Pseudomonadati</taxon>
        <taxon>Pseudomonadota</taxon>
        <taxon>Betaproteobacteria</taxon>
        <taxon>Neisseriales</taxon>
        <taxon>Chitinibacteraceae</taxon>
        <taxon>Iodobacter</taxon>
    </lineage>
</organism>
<dbReference type="Proteomes" id="UP001596473">
    <property type="component" value="Unassembled WGS sequence"/>
</dbReference>
<evidence type="ECO:0000313" key="1">
    <source>
        <dbReference type="EMBL" id="MFC7420932.1"/>
    </source>
</evidence>
<dbReference type="EMBL" id="JBHTBQ010000028">
    <property type="protein sequence ID" value="MFC7420932.1"/>
    <property type="molecule type" value="Genomic_DNA"/>
</dbReference>
<gene>
    <name evidence="1" type="ORF">ACFQNF_13785</name>
</gene>
<reference evidence="2" key="1">
    <citation type="journal article" date="2019" name="Int. J. Syst. Evol. Microbiol.">
        <title>The Global Catalogue of Microorganisms (GCM) 10K type strain sequencing project: providing services to taxonomists for standard genome sequencing and annotation.</title>
        <authorList>
            <consortium name="The Broad Institute Genomics Platform"/>
            <consortium name="The Broad Institute Genome Sequencing Center for Infectious Disease"/>
            <person name="Wu L."/>
            <person name="Ma J."/>
        </authorList>
    </citation>
    <scope>NUCLEOTIDE SEQUENCE [LARGE SCALE GENOMIC DNA]</scope>
    <source>
        <strain evidence="2">CCUG 62945</strain>
    </source>
</reference>
<accession>A0ABW2QZ14</accession>
<protein>
    <submittedName>
        <fullName evidence="1">Uncharacterized protein</fullName>
    </submittedName>
</protein>
<sequence>MMKFFNRADVRQINQRMMASGGKAPDEGLSATSRKIIRETSFSRSEINSAFRQAHQRLEGSK</sequence>
<keyword evidence="2" id="KW-1185">Reference proteome</keyword>
<evidence type="ECO:0000313" key="2">
    <source>
        <dbReference type="Proteomes" id="UP001596473"/>
    </source>
</evidence>